<proteinExistence type="predicted"/>
<name>A0A182T3V9_9DIPT</name>
<sequence length="130" mass="14020">MVKMSGKSIRQKLLSSSCLCILPQKNVPKPPMLMPPTKVQLDSSDKCRSERDQTTQLYESNRPETAGLSGTRNFVRAGRSSTGTGTNMIDAHGNALPPLSPSSNNNTTTELENDKPMLPMTPATAGVEQC</sequence>
<feature type="compositionally biased region" description="Low complexity" evidence="1">
    <location>
        <begin position="101"/>
        <end position="110"/>
    </location>
</feature>
<organism evidence="2 3">
    <name type="scientific">Anopheles maculatus</name>
    <dbReference type="NCBI Taxonomy" id="74869"/>
    <lineage>
        <taxon>Eukaryota</taxon>
        <taxon>Metazoa</taxon>
        <taxon>Ecdysozoa</taxon>
        <taxon>Arthropoda</taxon>
        <taxon>Hexapoda</taxon>
        <taxon>Insecta</taxon>
        <taxon>Pterygota</taxon>
        <taxon>Neoptera</taxon>
        <taxon>Endopterygota</taxon>
        <taxon>Diptera</taxon>
        <taxon>Nematocera</taxon>
        <taxon>Culicoidea</taxon>
        <taxon>Culicidae</taxon>
        <taxon>Anophelinae</taxon>
        <taxon>Anopheles</taxon>
        <taxon>Anopheles maculatus group</taxon>
    </lineage>
</organism>
<reference evidence="3" key="1">
    <citation type="submission" date="2013-09" db="EMBL/GenBank/DDBJ databases">
        <title>The Genome Sequence of Anopheles maculatus species B.</title>
        <authorList>
            <consortium name="The Broad Institute Genomics Platform"/>
            <person name="Neafsey D.E."/>
            <person name="Besansky N."/>
            <person name="Howell P."/>
            <person name="Walton C."/>
            <person name="Young S.K."/>
            <person name="Zeng Q."/>
            <person name="Gargeya S."/>
            <person name="Fitzgerald M."/>
            <person name="Haas B."/>
            <person name="Abouelleil A."/>
            <person name="Allen A.W."/>
            <person name="Alvarado L."/>
            <person name="Arachchi H.M."/>
            <person name="Berlin A.M."/>
            <person name="Chapman S.B."/>
            <person name="Gainer-Dewar J."/>
            <person name="Goldberg J."/>
            <person name="Griggs A."/>
            <person name="Gujja S."/>
            <person name="Hansen M."/>
            <person name="Howarth C."/>
            <person name="Imamovic A."/>
            <person name="Ireland A."/>
            <person name="Larimer J."/>
            <person name="McCowan C."/>
            <person name="Murphy C."/>
            <person name="Pearson M."/>
            <person name="Poon T.W."/>
            <person name="Priest M."/>
            <person name="Roberts A."/>
            <person name="Saif S."/>
            <person name="Shea T."/>
            <person name="Sisk P."/>
            <person name="Sykes S."/>
            <person name="Wortman J."/>
            <person name="Nusbaum C."/>
            <person name="Birren B."/>
        </authorList>
    </citation>
    <scope>NUCLEOTIDE SEQUENCE [LARGE SCALE GENOMIC DNA]</scope>
    <source>
        <strain evidence="3">maculatus3</strain>
    </source>
</reference>
<feature type="compositionally biased region" description="Basic and acidic residues" evidence="1">
    <location>
        <begin position="43"/>
        <end position="53"/>
    </location>
</feature>
<protein>
    <submittedName>
        <fullName evidence="2">Uncharacterized protein</fullName>
    </submittedName>
</protein>
<reference evidence="2" key="2">
    <citation type="submission" date="2020-05" db="UniProtKB">
        <authorList>
            <consortium name="EnsemblMetazoa"/>
        </authorList>
    </citation>
    <scope>IDENTIFICATION</scope>
    <source>
        <strain evidence="2">maculatus3</strain>
    </source>
</reference>
<dbReference type="EnsemblMetazoa" id="AMAM019116-RA">
    <property type="protein sequence ID" value="AMAM019116-PA"/>
    <property type="gene ID" value="AMAM019116"/>
</dbReference>
<evidence type="ECO:0000256" key="1">
    <source>
        <dbReference type="SAM" id="MobiDB-lite"/>
    </source>
</evidence>
<dbReference type="Proteomes" id="UP000075901">
    <property type="component" value="Unassembled WGS sequence"/>
</dbReference>
<evidence type="ECO:0000313" key="2">
    <source>
        <dbReference type="EnsemblMetazoa" id="AMAM019116-PA"/>
    </source>
</evidence>
<keyword evidence="3" id="KW-1185">Reference proteome</keyword>
<feature type="region of interest" description="Disordered" evidence="1">
    <location>
        <begin position="24"/>
        <end position="130"/>
    </location>
</feature>
<dbReference type="AlphaFoldDB" id="A0A182T3V9"/>
<evidence type="ECO:0000313" key="3">
    <source>
        <dbReference type="Proteomes" id="UP000075901"/>
    </source>
</evidence>
<dbReference type="VEuPathDB" id="VectorBase:AMAM019116"/>
<accession>A0A182T3V9</accession>